<dbReference type="InterPro" id="IPR050595">
    <property type="entry name" value="Bact_response_regulator"/>
</dbReference>
<feature type="domain" description="Response regulatory" evidence="3">
    <location>
        <begin position="106"/>
        <end position="220"/>
    </location>
</feature>
<keyword evidence="1 2" id="KW-0597">Phosphoprotein</keyword>
<name>A0A2N5C5E8_9BURK</name>
<dbReference type="GO" id="GO:0000160">
    <property type="term" value="P:phosphorelay signal transduction system"/>
    <property type="evidence" value="ECO:0007669"/>
    <property type="project" value="InterPro"/>
</dbReference>
<evidence type="ECO:0000259" key="3">
    <source>
        <dbReference type="PROSITE" id="PS50110"/>
    </source>
</evidence>
<dbReference type="OrthoDB" id="8964771at2"/>
<protein>
    <recommendedName>
        <fullName evidence="3">Response regulatory domain-containing protein</fullName>
    </recommendedName>
</protein>
<sequence>MAHIEECYDGKSCCCHGSNTKRQMWRRLYKRIALGAGDRGSPAVAKPHLALPFSTNPMCHGVCKAIPPYKCPRIPIALMSRQAPALARRFPYVLPVPTLMPVPVKIVCVIDDEPSVRRSTGALIRSLGWGAAFFSSAEGFMAHPSNTSYDCLICDIALDDISGIELLRRLRATGLQTPCIFVTAHATAHCREEARQHGAVCMLDKPVDPDDLVGWLSRVLNTAP</sequence>
<dbReference type="InterPro" id="IPR001789">
    <property type="entry name" value="Sig_transdc_resp-reg_receiver"/>
</dbReference>
<accession>A0A2N5C5E8</accession>
<feature type="modified residue" description="4-aspartylphosphate" evidence="2">
    <location>
        <position position="155"/>
    </location>
</feature>
<proteinExistence type="predicted"/>
<organism evidence="4 5">
    <name type="scientific">Cupriavidus pauculus</name>
    <dbReference type="NCBI Taxonomy" id="82633"/>
    <lineage>
        <taxon>Bacteria</taxon>
        <taxon>Pseudomonadati</taxon>
        <taxon>Pseudomonadota</taxon>
        <taxon>Betaproteobacteria</taxon>
        <taxon>Burkholderiales</taxon>
        <taxon>Burkholderiaceae</taxon>
        <taxon>Cupriavidus</taxon>
    </lineage>
</organism>
<comment type="caution">
    <text evidence="4">The sequence shown here is derived from an EMBL/GenBank/DDBJ whole genome shotgun (WGS) entry which is preliminary data.</text>
</comment>
<evidence type="ECO:0000313" key="5">
    <source>
        <dbReference type="Proteomes" id="UP000234341"/>
    </source>
</evidence>
<dbReference type="STRING" id="82633.GCA_000974605_02340"/>
<evidence type="ECO:0000256" key="1">
    <source>
        <dbReference type="ARBA" id="ARBA00022553"/>
    </source>
</evidence>
<evidence type="ECO:0000313" key="4">
    <source>
        <dbReference type="EMBL" id="PLP97432.1"/>
    </source>
</evidence>
<dbReference type="Gene3D" id="3.40.50.2300">
    <property type="match status" value="1"/>
</dbReference>
<dbReference type="AlphaFoldDB" id="A0A2N5C5E8"/>
<dbReference type="PANTHER" id="PTHR44591:SF25">
    <property type="entry name" value="CHEMOTAXIS TWO-COMPONENT RESPONSE REGULATOR"/>
    <property type="match status" value="1"/>
</dbReference>
<dbReference type="EMBL" id="PJRP01000017">
    <property type="protein sequence ID" value="PLP97432.1"/>
    <property type="molecule type" value="Genomic_DNA"/>
</dbReference>
<dbReference type="PANTHER" id="PTHR44591">
    <property type="entry name" value="STRESS RESPONSE REGULATOR PROTEIN 1"/>
    <property type="match status" value="1"/>
</dbReference>
<evidence type="ECO:0000256" key="2">
    <source>
        <dbReference type="PROSITE-ProRule" id="PRU00169"/>
    </source>
</evidence>
<dbReference type="Pfam" id="PF00072">
    <property type="entry name" value="Response_reg"/>
    <property type="match status" value="1"/>
</dbReference>
<reference evidence="4 5" key="1">
    <citation type="submission" date="2017-12" db="EMBL/GenBank/DDBJ databases">
        <title>Genome sequence of the active heterotrophic nitrifier-denitrifier, Cupriavidus pauculus UM1.</title>
        <authorList>
            <person name="Putonti C."/>
            <person name="Castignetti D."/>
        </authorList>
    </citation>
    <scope>NUCLEOTIDE SEQUENCE [LARGE SCALE GENOMIC DNA]</scope>
    <source>
        <strain evidence="4 5">UM1</strain>
    </source>
</reference>
<dbReference type="SMART" id="SM00448">
    <property type="entry name" value="REC"/>
    <property type="match status" value="1"/>
</dbReference>
<gene>
    <name evidence="4" type="ORF">CYJ10_26685</name>
</gene>
<dbReference type="PROSITE" id="PS50110">
    <property type="entry name" value="RESPONSE_REGULATORY"/>
    <property type="match status" value="1"/>
</dbReference>
<dbReference type="InterPro" id="IPR011006">
    <property type="entry name" value="CheY-like_superfamily"/>
</dbReference>
<dbReference type="SUPFAM" id="SSF52172">
    <property type="entry name" value="CheY-like"/>
    <property type="match status" value="1"/>
</dbReference>
<dbReference type="Proteomes" id="UP000234341">
    <property type="component" value="Unassembled WGS sequence"/>
</dbReference>